<dbReference type="Proteomes" id="UP000738349">
    <property type="component" value="Unassembled WGS sequence"/>
</dbReference>
<sequence>MERPLNLMGEPYDDAVIMDDQAGVDATARIQGRSPLTKNRSMSDGGGTPSKLSPSPHIVEASRRTSKDDSTIRDTPTPVTPRRTDFNIRGFPPPHREFTPPAGASNPYVKPAPLSPKLDHSQIYASPTNILPRRSRGLDFSRAATSLHHSTLAEQSSPDSSPTAGGRAMNIPTRRSHYGGPELTSTSLWSVMGNQEKMHVSSSLGSTHAVGSDSSSSSDDDDLMDEDMEEAYVTTPQVSKMGPAMGPQGPSIPFGSPAMSSLMSFQQRQRPRKQQKKKGRGHLSLGFGSSSAAISKSPPSSASRARRESISWQANQLHISGADVDEGKMGDIDGLGADGQRNVIRRVVTRRGNLLPKTKTFARIRAALMEESAPADSEFRREAEVVKQVRESDMDLEPRIPQATAAESTQTTTTAPSSPNMTQHDPLDDPAEDDIMGDLSQGLSSSFKQHAIKNSKGKTFWDNFSESSSMGGARTTPPPSAFLARGSSSGVSEDVAMDSPSLTGPSGFPPSNSSQNYGPQPPSAAEITRRINSKRRRDDDFDPVSFKRRAVSPGMSAHNSPIMQSPLQRDVQPWTSGSRPGSNGGDRPGGSSAPSEAGSTPGNLSGASSSAAPSGRLSKGRIGFQGMIDTHDGIMRMSIE</sequence>
<feature type="compositionally biased region" description="Low complexity" evidence="1">
    <location>
        <begin position="401"/>
        <end position="419"/>
    </location>
</feature>
<feature type="compositionally biased region" description="Polar residues" evidence="1">
    <location>
        <begin position="148"/>
        <end position="163"/>
    </location>
</feature>
<organism evidence="2 3">
    <name type="scientific">Dactylonectria macrodidyma</name>
    <dbReference type="NCBI Taxonomy" id="307937"/>
    <lineage>
        <taxon>Eukaryota</taxon>
        <taxon>Fungi</taxon>
        <taxon>Dikarya</taxon>
        <taxon>Ascomycota</taxon>
        <taxon>Pezizomycotina</taxon>
        <taxon>Sordariomycetes</taxon>
        <taxon>Hypocreomycetidae</taxon>
        <taxon>Hypocreales</taxon>
        <taxon>Nectriaceae</taxon>
        <taxon>Dactylonectria</taxon>
    </lineage>
</organism>
<feature type="compositionally biased region" description="Basic residues" evidence="1">
    <location>
        <begin position="269"/>
        <end position="281"/>
    </location>
</feature>
<feature type="compositionally biased region" description="Basic and acidic residues" evidence="1">
    <location>
        <begin position="389"/>
        <end position="398"/>
    </location>
</feature>
<dbReference type="PANTHER" id="PTHR42106">
    <property type="entry name" value="CHROMOSOME 10, WHOLE GENOME SHOTGUN SEQUENCE"/>
    <property type="match status" value="1"/>
</dbReference>
<feature type="compositionally biased region" description="Polar residues" evidence="1">
    <location>
        <begin position="557"/>
        <end position="581"/>
    </location>
</feature>
<feature type="region of interest" description="Disordered" evidence="1">
    <location>
        <begin position="199"/>
        <end position="223"/>
    </location>
</feature>
<proteinExistence type="predicted"/>
<feature type="region of interest" description="Disordered" evidence="1">
    <location>
        <begin position="148"/>
        <end position="182"/>
    </location>
</feature>
<feature type="region of interest" description="Disordered" evidence="1">
    <location>
        <begin position="23"/>
        <end position="114"/>
    </location>
</feature>
<accession>A0A9P9FH34</accession>
<dbReference type="EMBL" id="JAGMUV010000004">
    <property type="protein sequence ID" value="KAH7161369.1"/>
    <property type="molecule type" value="Genomic_DNA"/>
</dbReference>
<dbReference type="AlphaFoldDB" id="A0A9P9FH34"/>
<evidence type="ECO:0000313" key="3">
    <source>
        <dbReference type="Proteomes" id="UP000738349"/>
    </source>
</evidence>
<feature type="region of interest" description="Disordered" evidence="1">
    <location>
        <begin position="389"/>
        <end position="441"/>
    </location>
</feature>
<feature type="compositionally biased region" description="Polar residues" evidence="1">
    <location>
        <begin position="500"/>
        <end position="518"/>
    </location>
</feature>
<feature type="region of interest" description="Disordered" evidence="1">
    <location>
        <begin position="466"/>
        <end position="624"/>
    </location>
</feature>
<evidence type="ECO:0000313" key="2">
    <source>
        <dbReference type="EMBL" id="KAH7161369.1"/>
    </source>
</evidence>
<dbReference type="OrthoDB" id="340550at2759"/>
<gene>
    <name evidence="2" type="ORF">EDB81DRAFT_343606</name>
</gene>
<name>A0A9P9FH34_9HYPO</name>
<evidence type="ECO:0000256" key="1">
    <source>
        <dbReference type="SAM" id="MobiDB-lite"/>
    </source>
</evidence>
<dbReference type="PANTHER" id="PTHR42106:SF1">
    <property type="match status" value="1"/>
</dbReference>
<feature type="compositionally biased region" description="Basic and acidic residues" evidence="1">
    <location>
        <begin position="60"/>
        <end position="72"/>
    </location>
</feature>
<comment type="caution">
    <text evidence="2">The sequence shown here is derived from an EMBL/GenBank/DDBJ whole genome shotgun (WGS) entry which is preliminary data.</text>
</comment>
<protein>
    <submittedName>
        <fullName evidence="2">Uncharacterized protein</fullName>
    </submittedName>
</protein>
<reference evidence="2" key="1">
    <citation type="journal article" date="2021" name="Nat. Commun.">
        <title>Genetic determinants of endophytism in the Arabidopsis root mycobiome.</title>
        <authorList>
            <person name="Mesny F."/>
            <person name="Miyauchi S."/>
            <person name="Thiergart T."/>
            <person name="Pickel B."/>
            <person name="Atanasova L."/>
            <person name="Karlsson M."/>
            <person name="Huettel B."/>
            <person name="Barry K.W."/>
            <person name="Haridas S."/>
            <person name="Chen C."/>
            <person name="Bauer D."/>
            <person name="Andreopoulos W."/>
            <person name="Pangilinan J."/>
            <person name="LaButti K."/>
            <person name="Riley R."/>
            <person name="Lipzen A."/>
            <person name="Clum A."/>
            <person name="Drula E."/>
            <person name="Henrissat B."/>
            <person name="Kohler A."/>
            <person name="Grigoriev I.V."/>
            <person name="Martin F.M."/>
            <person name="Hacquard S."/>
        </authorList>
    </citation>
    <scope>NUCLEOTIDE SEQUENCE</scope>
    <source>
        <strain evidence="2">MPI-CAGE-AT-0147</strain>
    </source>
</reference>
<feature type="region of interest" description="Disordered" evidence="1">
    <location>
        <begin position="235"/>
        <end position="309"/>
    </location>
</feature>
<feature type="compositionally biased region" description="Low complexity" evidence="1">
    <location>
        <begin position="589"/>
        <end position="617"/>
    </location>
</feature>
<keyword evidence="3" id="KW-1185">Reference proteome</keyword>
<feature type="compositionally biased region" description="Low complexity" evidence="1">
    <location>
        <begin position="289"/>
        <end position="303"/>
    </location>
</feature>